<dbReference type="Proteomes" id="UP000184010">
    <property type="component" value="Unassembled WGS sequence"/>
</dbReference>
<dbReference type="InterPro" id="IPR027417">
    <property type="entry name" value="P-loop_NTPase"/>
</dbReference>
<accession>A0A1M7UN07</accession>
<dbReference type="PANTHER" id="PTHR30050:SF4">
    <property type="entry name" value="ATP-BINDING PROTEIN RV3427C IN INSERTION SEQUENCE-RELATED"/>
    <property type="match status" value="1"/>
</dbReference>
<dbReference type="Gene3D" id="3.40.50.300">
    <property type="entry name" value="P-loop containing nucleotide triphosphate hydrolases"/>
    <property type="match status" value="1"/>
</dbReference>
<keyword evidence="3" id="KW-1185">Reference proteome</keyword>
<keyword evidence="2" id="KW-0378">Hydrolase</keyword>
<dbReference type="STRING" id="1121395.SAMN02745215_04216"/>
<dbReference type="CDD" id="cd00009">
    <property type="entry name" value="AAA"/>
    <property type="match status" value="1"/>
</dbReference>
<name>A0A1M7UN07_9FIRM</name>
<dbReference type="AlphaFoldDB" id="A0A1M7UN07"/>
<dbReference type="InterPro" id="IPR002611">
    <property type="entry name" value="IstB_ATP-bd"/>
</dbReference>
<dbReference type="EMBL" id="FRDN01000014">
    <property type="protein sequence ID" value="SHN84338.1"/>
    <property type="molecule type" value="Genomic_DNA"/>
</dbReference>
<keyword evidence="2" id="KW-0547">Nucleotide-binding</keyword>
<dbReference type="RefSeq" id="WP_072774411.1">
    <property type="nucleotide sequence ID" value="NZ_FRDN01000014.1"/>
</dbReference>
<dbReference type="GO" id="GO:0006260">
    <property type="term" value="P:DNA replication"/>
    <property type="evidence" value="ECO:0007669"/>
    <property type="project" value="TreeGrafter"/>
</dbReference>
<gene>
    <name evidence="2" type="ORF">SAMN02745215_04216</name>
</gene>
<dbReference type="PANTHER" id="PTHR30050">
    <property type="entry name" value="CHROMOSOMAL REPLICATION INITIATOR PROTEIN DNAA"/>
    <property type="match status" value="1"/>
</dbReference>
<keyword evidence="2" id="KW-0347">Helicase</keyword>
<feature type="domain" description="AAA+ ATPase" evidence="1">
    <location>
        <begin position="136"/>
        <end position="265"/>
    </location>
</feature>
<evidence type="ECO:0000313" key="2">
    <source>
        <dbReference type="EMBL" id="SHN84338.1"/>
    </source>
</evidence>
<dbReference type="SMART" id="SM00382">
    <property type="entry name" value="AAA"/>
    <property type="match status" value="1"/>
</dbReference>
<organism evidence="2 3">
    <name type="scientific">Desulfitobacterium chlororespirans DSM 11544</name>
    <dbReference type="NCBI Taxonomy" id="1121395"/>
    <lineage>
        <taxon>Bacteria</taxon>
        <taxon>Bacillati</taxon>
        <taxon>Bacillota</taxon>
        <taxon>Clostridia</taxon>
        <taxon>Eubacteriales</taxon>
        <taxon>Desulfitobacteriaceae</taxon>
        <taxon>Desulfitobacterium</taxon>
    </lineage>
</organism>
<keyword evidence="2" id="KW-0067">ATP-binding</keyword>
<dbReference type="GO" id="GO:0004386">
    <property type="term" value="F:helicase activity"/>
    <property type="evidence" value="ECO:0007669"/>
    <property type="project" value="UniProtKB-KW"/>
</dbReference>
<evidence type="ECO:0000313" key="3">
    <source>
        <dbReference type="Proteomes" id="UP000184010"/>
    </source>
</evidence>
<evidence type="ECO:0000259" key="1">
    <source>
        <dbReference type="SMART" id="SM00382"/>
    </source>
</evidence>
<reference evidence="3" key="1">
    <citation type="submission" date="2016-12" db="EMBL/GenBank/DDBJ databases">
        <authorList>
            <person name="Varghese N."/>
            <person name="Submissions S."/>
        </authorList>
    </citation>
    <scope>NUCLEOTIDE SEQUENCE [LARGE SCALE GENOMIC DNA]</scope>
    <source>
        <strain evidence="3">DSM 11544</strain>
    </source>
</reference>
<dbReference type="InterPro" id="IPR003593">
    <property type="entry name" value="AAA+_ATPase"/>
</dbReference>
<protein>
    <submittedName>
        <fullName evidence="2">Replicative DNA helicase loader DnaI</fullName>
    </submittedName>
</protein>
<dbReference type="Pfam" id="PF01695">
    <property type="entry name" value="IstB_IS21"/>
    <property type="match status" value="1"/>
</dbReference>
<dbReference type="GO" id="GO:0005524">
    <property type="term" value="F:ATP binding"/>
    <property type="evidence" value="ECO:0007669"/>
    <property type="project" value="InterPro"/>
</dbReference>
<sequence length="287" mass="33182">MKSVKHIMQESYLDELKHKREQSESPHGTLAQDNYQVNAAHSELKPSVNCPLCEDRGIIFDGESARPCACMRQKRMENLFRHARMARGLLNCRFEAFRQEYYLSQANPQDRSYLEGALTALHASKEFVARCLDDYHGLGLILIGPVGAGKTFLAAAIANALMEQEHQVLFLVVPDLLDQLRATYKTDENELDLLDTAREIPILILDDLGAHNYTDWTRNRLYSIINYRLNQQLPTVITSNLSLEEMEEHLGARTTSRLIQSCRIFRMNVEQDIRLRQYQDREKERKK</sequence>
<proteinExistence type="predicted"/>
<dbReference type="SUPFAM" id="SSF52540">
    <property type="entry name" value="P-loop containing nucleoside triphosphate hydrolases"/>
    <property type="match status" value="1"/>
</dbReference>